<comment type="subunit">
    <text evidence="5">Part of the 50S ribosomal subunit.</text>
</comment>
<dbReference type="PANTHER" id="PTHR10746">
    <property type="entry name" value="50S RIBOSOMAL PROTEIN L4"/>
    <property type="match status" value="1"/>
</dbReference>
<dbReference type="GO" id="GO:0006412">
    <property type="term" value="P:translation"/>
    <property type="evidence" value="ECO:0007669"/>
    <property type="project" value="UniProtKB-UniRule"/>
</dbReference>
<dbReference type="Gene3D" id="3.40.1370.10">
    <property type="match status" value="1"/>
</dbReference>
<dbReference type="InterPro" id="IPR023574">
    <property type="entry name" value="Ribosomal_uL4_dom_sf"/>
</dbReference>
<dbReference type="EMBL" id="CP002189">
    <property type="protein sequence ID" value="ADV33594.1"/>
    <property type="molecule type" value="Genomic_DNA"/>
</dbReference>
<dbReference type="GO" id="GO:0003735">
    <property type="term" value="F:structural constituent of ribosome"/>
    <property type="evidence" value="ECO:0007669"/>
    <property type="project" value="InterPro"/>
</dbReference>
<dbReference type="HAMAP" id="MF_01328_B">
    <property type="entry name" value="Ribosomal_uL4_B"/>
    <property type="match status" value="1"/>
</dbReference>
<dbReference type="HOGENOM" id="CLU_041575_5_2_6"/>
<dbReference type="AlphaFoldDB" id="E8Q5X8"/>
<evidence type="ECO:0000256" key="3">
    <source>
        <dbReference type="ARBA" id="ARBA00023274"/>
    </source>
</evidence>
<comment type="similarity">
    <text evidence="1 5">Belongs to the universal ribosomal protein uL4 family.</text>
</comment>
<comment type="function">
    <text evidence="5">One of the primary rRNA binding proteins, this protein initially binds near the 5'-end of the 23S rRNA. It is important during the early stages of 50S assembly. It makes multiple contacts with different domains of the 23S rRNA in the assembled 50S subunit and ribosome.</text>
</comment>
<evidence type="ECO:0000313" key="8">
    <source>
        <dbReference type="Proteomes" id="UP000007464"/>
    </source>
</evidence>
<dbReference type="Pfam" id="PF00573">
    <property type="entry name" value="Ribosomal_L4"/>
    <property type="match status" value="1"/>
</dbReference>
<dbReference type="GO" id="GO:1990904">
    <property type="term" value="C:ribonucleoprotein complex"/>
    <property type="evidence" value="ECO:0007669"/>
    <property type="project" value="UniProtKB-KW"/>
</dbReference>
<keyword evidence="5" id="KW-0694">RNA-binding</keyword>
<feature type="region of interest" description="Disordered" evidence="6">
    <location>
        <begin position="53"/>
        <end position="84"/>
    </location>
</feature>
<keyword evidence="3 5" id="KW-0687">Ribonucleoprotein</keyword>
<dbReference type="GO" id="GO:0019843">
    <property type="term" value="F:rRNA binding"/>
    <property type="evidence" value="ECO:0007669"/>
    <property type="project" value="UniProtKB-UniRule"/>
</dbReference>
<dbReference type="SUPFAM" id="SSF52166">
    <property type="entry name" value="Ribosomal protein L4"/>
    <property type="match status" value="1"/>
</dbReference>
<evidence type="ECO:0000256" key="6">
    <source>
        <dbReference type="SAM" id="MobiDB-lite"/>
    </source>
</evidence>
<gene>
    <name evidence="5 7" type="primary">rplD</name>
    <name evidence="7" type="ordered locus">BVAF_193</name>
</gene>
<dbReference type="NCBIfam" id="TIGR03953">
    <property type="entry name" value="rplD_bact"/>
    <property type="match status" value="1"/>
</dbReference>
<comment type="function">
    <text evidence="5">Forms part of the polypeptide exit tunnel.</text>
</comment>
<reference evidence="7 8" key="1">
    <citation type="journal article" date="2010" name="BMC Genomics">
        <title>Unprecedented loss of ammonia assimilation capability in a urease-encoding bacterial mutualist.</title>
        <authorList>
            <person name="Williams L.E."/>
            <person name="Wernegreen J.J."/>
        </authorList>
    </citation>
    <scope>NUCLEOTIDE SEQUENCE [LARGE SCALE GENOMIC DNA]</scope>
    <source>
        <strain evidence="7 8">BVAF</strain>
    </source>
</reference>
<dbReference type="InterPro" id="IPR002136">
    <property type="entry name" value="Ribosomal_uL4"/>
</dbReference>
<proteinExistence type="inferred from homology"/>
<evidence type="ECO:0000256" key="4">
    <source>
        <dbReference type="ARBA" id="ARBA00035244"/>
    </source>
</evidence>
<keyword evidence="2 5" id="KW-0689">Ribosomal protein</keyword>
<evidence type="ECO:0000256" key="5">
    <source>
        <dbReference type="HAMAP-Rule" id="MF_01328"/>
    </source>
</evidence>
<dbReference type="Proteomes" id="UP000007464">
    <property type="component" value="Chromosome"/>
</dbReference>
<evidence type="ECO:0000313" key="7">
    <source>
        <dbReference type="EMBL" id="ADV33594.1"/>
    </source>
</evidence>
<name>E8Q5X8_BLOVB</name>
<dbReference type="InterPro" id="IPR013005">
    <property type="entry name" value="Ribosomal_uL4-like"/>
</dbReference>
<organism evidence="7 8">
    <name type="scientific">Blochmanniella vafra (strain BVAF)</name>
    <dbReference type="NCBI Taxonomy" id="859654"/>
    <lineage>
        <taxon>Bacteria</taxon>
        <taxon>Pseudomonadati</taxon>
        <taxon>Pseudomonadota</taxon>
        <taxon>Gammaproteobacteria</taxon>
        <taxon>Enterobacterales</taxon>
        <taxon>Enterobacteriaceae</taxon>
        <taxon>ant endosymbionts</taxon>
        <taxon>Candidatus Blochmanniella</taxon>
    </lineage>
</organism>
<evidence type="ECO:0000256" key="2">
    <source>
        <dbReference type="ARBA" id="ARBA00022980"/>
    </source>
</evidence>
<accession>E8Q5X8</accession>
<dbReference type="STRING" id="859654.BVAF_193"/>
<evidence type="ECO:0000256" key="1">
    <source>
        <dbReference type="ARBA" id="ARBA00010528"/>
    </source>
</evidence>
<dbReference type="OrthoDB" id="9803201at2"/>
<dbReference type="GO" id="GO:0005840">
    <property type="term" value="C:ribosome"/>
    <property type="evidence" value="ECO:0007669"/>
    <property type="project" value="UniProtKB-KW"/>
</dbReference>
<protein>
    <recommendedName>
        <fullName evidence="4 5">Large ribosomal subunit protein uL4</fullName>
    </recommendedName>
</protein>
<dbReference type="PANTHER" id="PTHR10746:SF6">
    <property type="entry name" value="LARGE RIBOSOMAL SUBUNIT PROTEIN UL4M"/>
    <property type="match status" value="1"/>
</dbReference>
<sequence>MSLELQCFIIGDQNRLNSSVMLPVSEKIFKYPFNMSLIHQVVSSYLINSRQGSRSQKSRAEVSGSNKKPWRQKGTGRARSGSLKSPIWRSGGVTFAAKPKKYNQKINKKMYKGAIKSILSKLVSENRLLLIENLFLEKPKTKLFLEKLNCLIALNKSMLFITDMIESNVLLATRNLYKVEVRDLYHMDPVSLVKFDIVIFTKKVLNKIETALI</sequence>
<keyword evidence="8" id="KW-1185">Reference proteome</keyword>
<keyword evidence="5" id="KW-0699">rRNA-binding</keyword>
<dbReference type="KEGG" id="bva:BVAF_193"/>